<dbReference type="AlphaFoldDB" id="A0AB74UTK5"/>
<dbReference type="EMBL" id="CP170721">
    <property type="protein sequence ID" value="XIA18042.1"/>
    <property type="molecule type" value="Genomic_DNA"/>
</dbReference>
<accession>A0AB74UTK5</accession>
<evidence type="ECO:0000313" key="2">
    <source>
        <dbReference type="EMBL" id="XIA18042.1"/>
    </source>
</evidence>
<proteinExistence type="predicted"/>
<sequence>MALEAERGGSLFLLVQGGRLRRRLTPALALMTTFTASSVIQFLGHIEDHGAETMFRGQGSAAWPLLPSIARFATKLDGYDCISDLEEHLLERFRQFGVSFQDFRKLPIIEQLVHAQHYGLPTRLLDWSTNPLKALFFATEEPQLDSLDGVVYITHPNFWVEGTTHIREVKAFLACFPEVLHERIAAQDACFLVFPLSKTDMSVPELSAASFPGALDFLHEIIIPSGAKRDLRKQLSVLGVTHRSVYPGLEGTTRWIKSELSNFLV</sequence>
<dbReference type="RefSeq" id="WP_395135997.1">
    <property type="nucleotide sequence ID" value="NZ_CP170721.1"/>
</dbReference>
<dbReference type="InterPro" id="IPR014966">
    <property type="entry name" value="FRG-dom"/>
</dbReference>
<organism evidence="2">
    <name type="scientific">Rhodanobacter sp. FW102-FHT14D07</name>
    <dbReference type="NCBI Taxonomy" id="3351462"/>
    <lineage>
        <taxon>Bacteria</taxon>
        <taxon>Pseudomonadati</taxon>
        <taxon>Pseudomonadota</taxon>
        <taxon>Gammaproteobacteria</taxon>
        <taxon>Lysobacterales</taxon>
        <taxon>Rhodanobacteraceae</taxon>
        <taxon>Rhodanobacter</taxon>
    </lineage>
</organism>
<evidence type="ECO:0000259" key="1">
    <source>
        <dbReference type="SMART" id="SM00901"/>
    </source>
</evidence>
<dbReference type="Pfam" id="PF08867">
    <property type="entry name" value="FRG"/>
    <property type="match status" value="1"/>
</dbReference>
<dbReference type="SMART" id="SM00901">
    <property type="entry name" value="FRG"/>
    <property type="match status" value="1"/>
</dbReference>
<protein>
    <submittedName>
        <fullName evidence="2">FRG domain-containing protein</fullName>
    </submittedName>
</protein>
<reference evidence="2" key="1">
    <citation type="submission" date="2024-10" db="EMBL/GenBank/DDBJ databases">
        <authorList>
            <person name="Lesea H.P."/>
            <person name="Kuehl J.V."/>
            <person name="Chandonia J.-M."/>
        </authorList>
    </citation>
    <scope>NUCLEOTIDE SEQUENCE</scope>
    <source>
        <strain evidence="2">FW102-FHT14D07</strain>
    </source>
</reference>
<gene>
    <name evidence="2" type="ORF">ACFYG5_15970</name>
</gene>
<name>A0AB74UTK5_9GAMM</name>
<feature type="domain" description="FRG" evidence="1">
    <location>
        <begin position="49"/>
        <end position="152"/>
    </location>
</feature>